<sequence>MFESSRNLGCHRCWPEVAGCCGFWVASSATVTAGGFCQDQWNVYEQGGRLRLGWRTCWSGQRSDKVGDIMRQRLCVDQQDDCVVQMVMDGPVECGDGGYSLGSFGQGCN</sequence>
<organism evidence="1 3">
    <name type="scientific">Vanilla planifolia</name>
    <name type="common">Vanilla</name>
    <dbReference type="NCBI Taxonomy" id="51239"/>
    <lineage>
        <taxon>Eukaryota</taxon>
        <taxon>Viridiplantae</taxon>
        <taxon>Streptophyta</taxon>
        <taxon>Embryophyta</taxon>
        <taxon>Tracheophyta</taxon>
        <taxon>Spermatophyta</taxon>
        <taxon>Magnoliopsida</taxon>
        <taxon>Liliopsida</taxon>
        <taxon>Asparagales</taxon>
        <taxon>Orchidaceae</taxon>
        <taxon>Vanilloideae</taxon>
        <taxon>Vanilleae</taxon>
        <taxon>Vanilla</taxon>
    </lineage>
</organism>
<comment type="caution">
    <text evidence="1">The sequence shown here is derived from an EMBL/GenBank/DDBJ whole genome shotgun (WGS) entry which is preliminary data.</text>
</comment>
<proteinExistence type="predicted"/>
<accession>A0A835PW08</accession>
<keyword evidence="3" id="KW-1185">Reference proteome</keyword>
<evidence type="ECO:0000313" key="3">
    <source>
        <dbReference type="Proteomes" id="UP000636800"/>
    </source>
</evidence>
<evidence type="ECO:0000313" key="1">
    <source>
        <dbReference type="EMBL" id="KAG0460804.1"/>
    </source>
</evidence>
<reference evidence="3 4" key="1">
    <citation type="journal article" date="2020" name="Nat. Food">
        <title>A phased Vanilla planifolia genome enables genetic improvement of flavour and production.</title>
        <authorList>
            <person name="Hasing T."/>
            <person name="Tang H."/>
            <person name="Brym M."/>
            <person name="Khazi F."/>
            <person name="Huang T."/>
            <person name="Chambers A.H."/>
        </authorList>
    </citation>
    <scope>NUCLEOTIDE SEQUENCE [LARGE SCALE GENOMIC DNA]</scope>
    <source>
        <tissue evidence="1">Leaf</tissue>
    </source>
</reference>
<protein>
    <submittedName>
        <fullName evidence="1">Uncharacterized protein</fullName>
    </submittedName>
</protein>
<evidence type="ECO:0000313" key="2">
    <source>
        <dbReference type="EMBL" id="KAG0462255.1"/>
    </source>
</evidence>
<name>A0A835PW08_VANPL</name>
<dbReference type="EMBL" id="JADCNM010000011">
    <property type="protein sequence ID" value="KAG0462255.1"/>
    <property type="molecule type" value="Genomic_DNA"/>
</dbReference>
<dbReference type="Proteomes" id="UP000636800">
    <property type="component" value="Chromosome 11"/>
</dbReference>
<dbReference type="EMBL" id="JADCNL010000011">
    <property type="protein sequence ID" value="KAG0460804.1"/>
    <property type="molecule type" value="Genomic_DNA"/>
</dbReference>
<dbReference type="Proteomes" id="UP000639772">
    <property type="component" value="Chromosome 11"/>
</dbReference>
<dbReference type="AlphaFoldDB" id="A0A835PW08"/>
<evidence type="ECO:0000313" key="4">
    <source>
        <dbReference type="Proteomes" id="UP000639772"/>
    </source>
</evidence>
<gene>
    <name evidence="2" type="ORF">HPP92_020731</name>
    <name evidence="1" type="ORF">HPP92_021101</name>
</gene>